<dbReference type="AlphaFoldDB" id="A0A0F9Q881"/>
<sequence>MKQEIGFGLIDAKDGEVIDMGGGGPHNIHNAKIMAKAVARYLNDLLKLQENIRDLYESELIENKPIEGEPDDFDIADILSDETASLLEEGTDRLWYS</sequence>
<dbReference type="EMBL" id="LAZR01002194">
    <property type="protein sequence ID" value="KKN33227.1"/>
    <property type="molecule type" value="Genomic_DNA"/>
</dbReference>
<comment type="caution">
    <text evidence="1">The sequence shown here is derived from an EMBL/GenBank/DDBJ whole genome shotgun (WGS) entry which is preliminary data.</text>
</comment>
<organism evidence="1">
    <name type="scientific">marine sediment metagenome</name>
    <dbReference type="NCBI Taxonomy" id="412755"/>
    <lineage>
        <taxon>unclassified sequences</taxon>
        <taxon>metagenomes</taxon>
        <taxon>ecological metagenomes</taxon>
    </lineage>
</organism>
<accession>A0A0F9Q881</accession>
<gene>
    <name evidence="1" type="ORF">LCGC14_0805660</name>
</gene>
<evidence type="ECO:0000313" key="1">
    <source>
        <dbReference type="EMBL" id="KKN33227.1"/>
    </source>
</evidence>
<proteinExistence type="predicted"/>
<protein>
    <submittedName>
        <fullName evidence="1">Uncharacterized protein</fullName>
    </submittedName>
</protein>
<name>A0A0F9Q881_9ZZZZ</name>
<reference evidence="1" key="1">
    <citation type="journal article" date="2015" name="Nature">
        <title>Complex archaea that bridge the gap between prokaryotes and eukaryotes.</title>
        <authorList>
            <person name="Spang A."/>
            <person name="Saw J.H."/>
            <person name="Jorgensen S.L."/>
            <person name="Zaremba-Niedzwiedzka K."/>
            <person name="Martijn J."/>
            <person name="Lind A.E."/>
            <person name="van Eijk R."/>
            <person name="Schleper C."/>
            <person name="Guy L."/>
            <person name="Ettema T.J."/>
        </authorList>
    </citation>
    <scope>NUCLEOTIDE SEQUENCE</scope>
</reference>